<sequence>MHGLRRPLRILVGLPQLAELLHHSPDGLRVALRTSQPYALQIRQARVKIGRRVYFRTADIASYLSQAAA</sequence>
<dbReference type="EMBL" id="LBNE01000001">
    <property type="protein sequence ID" value="KKO73081.1"/>
    <property type="molecule type" value="Genomic_DNA"/>
</dbReference>
<reference evidence="1 3" key="1">
    <citation type="submission" date="2015-04" db="EMBL/GenBank/DDBJ databases">
        <title>Genome sequence of Kerstersia gyiorum CG1.</title>
        <authorList>
            <person name="Greninger A.L."/>
            <person name="Kozyreva V."/>
            <person name="Chaturvedi V."/>
        </authorList>
    </citation>
    <scope>NUCLEOTIDE SEQUENCE [LARGE SCALE GENOMIC DNA]</scope>
    <source>
        <strain evidence="1 3">CG1</strain>
    </source>
</reference>
<evidence type="ECO:0000313" key="2">
    <source>
        <dbReference type="EMBL" id="RZS73669.1"/>
    </source>
</evidence>
<comment type="caution">
    <text evidence="1">The sequence shown here is derived from an EMBL/GenBank/DDBJ whole genome shotgun (WGS) entry which is preliminary data.</text>
</comment>
<evidence type="ECO:0000313" key="4">
    <source>
        <dbReference type="Proteomes" id="UP000292039"/>
    </source>
</evidence>
<dbReference type="EMBL" id="SGWZ01000001">
    <property type="protein sequence ID" value="RZS73669.1"/>
    <property type="molecule type" value="Genomic_DNA"/>
</dbReference>
<dbReference type="Proteomes" id="UP000078084">
    <property type="component" value="Unassembled WGS sequence"/>
</dbReference>
<reference evidence="2 4" key="2">
    <citation type="submission" date="2019-02" db="EMBL/GenBank/DDBJ databases">
        <title>Genomic Encyclopedia of Type Strains, Phase IV (KMG-IV): sequencing the most valuable type-strain genomes for metagenomic binning, comparative biology and taxonomic classification.</title>
        <authorList>
            <person name="Goeker M."/>
        </authorList>
    </citation>
    <scope>NUCLEOTIDE SEQUENCE [LARGE SCALE GENOMIC DNA]</scope>
    <source>
        <strain evidence="2 4">DSM 16618</strain>
    </source>
</reference>
<name>A0A171KW14_9BURK</name>
<dbReference type="STRING" id="206506.AAV32_01890"/>
<evidence type="ECO:0008006" key="5">
    <source>
        <dbReference type="Google" id="ProtNLM"/>
    </source>
</evidence>
<protein>
    <recommendedName>
        <fullName evidence="5">Plasmid-related protein</fullName>
    </recommendedName>
</protein>
<evidence type="ECO:0000313" key="3">
    <source>
        <dbReference type="Proteomes" id="UP000078084"/>
    </source>
</evidence>
<dbReference type="AlphaFoldDB" id="A0A171KW14"/>
<dbReference type="Proteomes" id="UP000292039">
    <property type="component" value="Unassembled WGS sequence"/>
</dbReference>
<evidence type="ECO:0000313" key="1">
    <source>
        <dbReference type="EMBL" id="KKO73081.1"/>
    </source>
</evidence>
<keyword evidence="3" id="KW-1185">Reference proteome</keyword>
<proteinExistence type="predicted"/>
<organism evidence="1 3">
    <name type="scientific">Kerstersia gyiorum</name>
    <dbReference type="NCBI Taxonomy" id="206506"/>
    <lineage>
        <taxon>Bacteria</taxon>
        <taxon>Pseudomonadati</taxon>
        <taxon>Pseudomonadota</taxon>
        <taxon>Betaproteobacteria</taxon>
        <taxon>Burkholderiales</taxon>
        <taxon>Alcaligenaceae</taxon>
        <taxon>Kerstersia</taxon>
    </lineage>
</organism>
<accession>A0A171KW14</accession>
<gene>
    <name evidence="1" type="ORF">AAV32_01890</name>
    <name evidence="2" type="ORF">EV679_0872</name>
</gene>
<dbReference type="PATRIC" id="fig|206506.3.peg.417"/>